<protein>
    <submittedName>
        <fullName evidence="2">PiggyBac transposable element-derived protein 4</fullName>
    </submittedName>
</protein>
<evidence type="ECO:0000313" key="2">
    <source>
        <dbReference type="EMBL" id="ODM89009.1"/>
    </source>
</evidence>
<evidence type="ECO:0000259" key="1">
    <source>
        <dbReference type="Pfam" id="PF13843"/>
    </source>
</evidence>
<organism evidence="2 3">
    <name type="scientific">Orchesella cincta</name>
    <name type="common">Springtail</name>
    <name type="synonym">Podura cincta</name>
    <dbReference type="NCBI Taxonomy" id="48709"/>
    <lineage>
        <taxon>Eukaryota</taxon>
        <taxon>Metazoa</taxon>
        <taxon>Ecdysozoa</taxon>
        <taxon>Arthropoda</taxon>
        <taxon>Hexapoda</taxon>
        <taxon>Collembola</taxon>
        <taxon>Entomobryomorpha</taxon>
        <taxon>Entomobryoidea</taxon>
        <taxon>Orchesellidae</taxon>
        <taxon>Orchesellinae</taxon>
        <taxon>Orchesella</taxon>
    </lineage>
</organism>
<dbReference type="STRING" id="48709.A0A1D2M7S1"/>
<evidence type="ECO:0000313" key="3">
    <source>
        <dbReference type="Proteomes" id="UP000094527"/>
    </source>
</evidence>
<dbReference type="AlphaFoldDB" id="A0A1D2M7S1"/>
<dbReference type="PANTHER" id="PTHR46599">
    <property type="entry name" value="PIGGYBAC TRANSPOSABLE ELEMENT-DERIVED PROTEIN 4"/>
    <property type="match status" value="1"/>
</dbReference>
<accession>A0A1D2M7S1</accession>
<dbReference type="Pfam" id="PF13843">
    <property type="entry name" value="DDE_Tnp_1_7"/>
    <property type="match status" value="1"/>
</dbReference>
<dbReference type="PANTHER" id="PTHR46599:SF3">
    <property type="entry name" value="PIGGYBAC TRANSPOSABLE ELEMENT-DERIVED PROTEIN 4"/>
    <property type="match status" value="1"/>
</dbReference>
<gene>
    <name evidence="2" type="ORF">Ocin01_17671</name>
</gene>
<feature type="domain" description="PiggyBac transposable element-derived protein" evidence="1">
    <location>
        <begin position="2"/>
        <end position="261"/>
    </location>
</feature>
<sequence>MIIQICQETNRYAAEVKAKNPNALKDWKDVNSNEMWVFLAINVAMGLLRKPSVRDYWSSNEVLSSPFFPETMSRNRFQHILQCLHLVDNEGVPEENRDRFVKLGDFLPDLLINSRACVNPGEYLCLDESLLGFKGRISFRQYNPKKRSRFGIKFFVLVDCMTHLILDIIPYQGKTTNVSSADIKQFGFGGAAVLALLQPYLHKNHKVVIDNFFNGPILARKLLDAKTFVLGTAQKRRKLMPPGMTSKLAKGQVETYSDGEILVER</sequence>
<comment type="caution">
    <text evidence="2">The sequence shown here is derived from an EMBL/GenBank/DDBJ whole genome shotgun (WGS) entry which is preliminary data.</text>
</comment>
<dbReference type="EMBL" id="LJIJ01002978">
    <property type="protein sequence ID" value="ODM89009.1"/>
    <property type="molecule type" value="Genomic_DNA"/>
</dbReference>
<reference evidence="2 3" key="1">
    <citation type="journal article" date="2016" name="Genome Biol. Evol.">
        <title>Gene Family Evolution Reflects Adaptation to Soil Environmental Stressors in the Genome of the Collembolan Orchesella cincta.</title>
        <authorList>
            <person name="Faddeeva-Vakhrusheva A."/>
            <person name="Derks M.F."/>
            <person name="Anvar S.Y."/>
            <person name="Agamennone V."/>
            <person name="Suring W."/>
            <person name="Smit S."/>
            <person name="van Straalen N.M."/>
            <person name="Roelofs D."/>
        </authorList>
    </citation>
    <scope>NUCLEOTIDE SEQUENCE [LARGE SCALE GENOMIC DNA]</scope>
    <source>
        <tissue evidence="2">Mixed pool</tissue>
    </source>
</reference>
<proteinExistence type="predicted"/>
<dbReference type="OMA" id="QIGMANI"/>
<dbReference type="Proteomes" id="UP000094527">
    <property type="component" value="Unassembled WGS sequence"/>
</dbReference>
<keyword evidence="3" id="KW-1185">Reference proteome</keyword>
<dbReference type="InterPro" id="IPR029526">
    <property type="entry name" value="PGBD"/>
</dbReference>
<name>A0A1D2M7S1_ORCCI</name>
<dbReference type="OrthoDB" id="6146839at2759"/>